<gene>
    <name evidence="2" type="ORF">G3I70_21475</name>
</gene>
<protein>
    <submittedName>
        <fullName evidence="2">Uncharacterized protein</fullName>
    </submittedName>
</protein>
<reference evidence="2 3" key="1">
    <citation type="submission" date="2020-01" db="EMBL/GenBank/DDBJ databases">
        <title>Insect and environment-associated Actinomycetes.</title>
        <authorList>
            <person name="Currrie C."/>
            <person name="Chevrette M."/>
            <person name="Carlson C."/>
            <person name="Stubbendieck R."/>
            <person name="Wendt-Pienkowski E."/>
        </authorList>
    </citation>
    <scope>NUCLEOTIDE SEQUENCE [LARGE SCALE GENOMIC DNA]</scope>
    <source>
        <strain evidence="2 3">SID10258</strain>
    </source>
</reference>
<organism evidence="2 3">
    <name type="scientific">Actinomadura bangladeshensis</name>
    <dbReference type="NCBI Taxonomy" id="453573"/>
    <lineage>
        <taxon>Bacteria</taxon>
        <taxon>Bacillati</taxon>
        <taxon>Actinomycetota</taxon>
        <taxon>Actinomycetes</taxon>
        <taxon>Streptosporangiales</taxon>
        <taxon>Thermomonosporaceae</taxon>
        <taxon>Actinomadura</taxon>
    </lineage>
</organism>
<feature type="region of interest" description="Disordered" evidence="1">
    <location>
        <begin position="1"/>
        <end position="125"/>
    </location>
</feature>
<evidence type="ECO:0000256" key="1">
    <source>
        <dbReference type="SAM" id="MobiDB-lite"/>
    </source>
</evidence>
<evidence type="ECO:0000313" key="3">
    <source>
        <dbReference type="Proteomes" id="UP000475532"/>
    </source>
</evidence>
<comment type="caution">
    <text evidence="2">The sequence shown here is derived from an EMBL/GenBank/DDBJ whole genome shotgun (WGS) entry which is preliminary data.</text>
</comment>
<proteinExistence type="predicted"/>
<feature type="compositionally biased region" description="Low complexity" evidence="1">
    <location>
        <begin position="27"/>
        <end position="37"/>
    </location>
</feature>
<feature type="compositionally biased region" description="Basic and acidic residues" evidence="1">
    <location>
        <begin position="94"/>
        <end position="103"/>
    </location>
</feature>
<evidence type="ECO:0000313" key="2">
    <source>
        <dbReference type="EMBL" id="NEA25034.1"/>
    </source>
</evidence>
<accession>A0A6L9QLX4</accession>
<dbReference type="RefSeq" id="WP_163058633.1">
    <property type="nucleotide sequence ID" value="NZ_JAAGLI010000548.1"/>
</dbReference>
<feature type="compositionally biased region" description="Basic and acidic residues" evidence="1">
    <location>
        <begin position="1"/>
        <end position="10"/>
    </location>
</feature>
<dbReference type="Proteomes" id="UP000475532">
    <property type="component" value="Unassembled WGS sequence"/>
</dbReference>
<sequence length="125" mass="13420">MSERVARESDGGGVRAAEPGVRGSGPGVRASVRSSVRPVRRLRASNGSSRPEPRFRTSNGSPRPLRRLAGGGSCGSCRARALPSRRFTSRRLGSRRDDLRPRSDQSGCSDHQDPSGHWGSSDQLP</sequence>
<dbReference type="EMBL" id="JAAGLI010000548">
    <property type="protein sequence ID" value="NEA25034.1"/>
    <property type="molecule type" value="Genomic_DNA"/>
</dbReference>
<dbReference type="AlphaFoldDB" id="A0A6L9QLX4"/>
<name>A0A6L9QLX4_9ACTN</name>